<evidence type="ECO:0000313" key="2">
    <source>
        <dbReference type="EMBL" id="TWI99261.1"/>
    </source>
</evidence>
<dbReference type="Pfam" id="PF00535">
    <property type="entry name" value="Glycos_transf_2"/>
    <property type="match status" value="1"/>
</dbReference>
<evidence type="ECO:0000259" key="1">
    <source>
        <dbReference type="Pfam" id="PF00535"/>
    </source>
</evidence>
<name>A0A562U086_9SPHI</name>
<dbReference type="PANTHER" id="PTHR22916:SF65">
    <property type="entry name" value="SLR1065 PROTEIN"/>
    <property type="match status" value="1"/>
</dbReference>
<sequence>MKFSILTPSYNSVSYIERAIKSVQTQGCTNWEHIIVDGASTDGTVEILKKYPHLQWISEPDKGQSDAMNKAFKKSTGDIIIYLNADDELKTDALENYKDAFEAHSGYDMVVASLEIDNCGVTSINSPSVNLRQVLNYWPCIFPANPVSYAYKKQLQTKIGTFPVNNHYTMDYWFLLRAFLKGKILKQEFIAGTFYFDGLNKSADPENSRKCLKETRDQFLATYFYQPEVAKFIIRKYIK</sequence>
<keyword evidence="2" id="KW-0808">Transferase</keyword>
<dbReference type="SUPFAM" id="SSF53448">
    <property type="entry name" value="Nucleotide-diphospho-sugar transferases"/>
    <property type="match status" value="1"/>
</dbReference>
<keyword evidence="3" id="KW-1185">Reference proteome</keyword>
<dbReference type="CDD" id="cd06433">
    <property type="entry name" value="GT_2_WfgS_like"/>
    <property type="match status" value="1"/>
</dbReference>
<comment type="caution">
    <text evidence="2">The sequence shown here is derived from an EMBL/GenBank/DDBJ whole genome shotgun (WGS) entry which is preliminary data.</text>
</comment>
<dbReference type="InterPro" id="IPR001173">
    <property type="entry name" value="Glyco_trans_2-like"/>
</dbReference>
<dbReference type="Gene3D" id="3.90.550.10">
    <property type="entry name" value="Spore Coat Polysaccharide Biosynthesis Protein SpsA, Chain A"/>
    <property type="match status" value="1"/>
</dbReference>
<dbReference type="GO" id="GO:0016758">
    <property type="term" value="F:hexosyltransferase activity"/>
    <property type="evidence" value="ECO:0007669"/>
    <property type="project" value="UniProtKB-ARBA"/>
</dbReference>
<dbReference type="InterPro" id="IPR029044">
    <property type="entry name" value="Nucleotide-diphossugar_trans"/>
</dbReference>
<reference evidence="2 3" key="1">
    <citation type="submission" date="2019-07" db="EMBL/GenBank/DDBJ databases">
        <title>Genomic Encyclopedia of Archaeal and Bacterial Type Strains, Phase II (KMG-II): from individual species to whole genera.</title>
        <authorList>
            <person name="Goeker M."/>
        </authorList>
    </citation>
    <scope>NUCLEOTIDE SEQUENCE [LARGE SCALE GENOMIC DNA]</scope>
    <source>
        <strain evidence="2 3">ATCC BAA-1854</strain>
    </source>
</reference>
<accession>A0A562U086</accession>
<dbReference type="AlphaFoldDB" id="A0A562U086"/>
<evidence type="ECO:0000313" key="3">
    <source>
        <dbReference type="Proteomes" id="UP000317010"/>
    </source>
</evidence>
<dbReference type="RefSeq" id="WP_170227750.1">
    <property type="nucleotide sequence ID" value="NZ_VLLI01000007.1"/>
</dbReference>
<organism evidence="2 3">
    <name type="scientific">Mucilaginibacter frigoritolerans</name>
    <dbReference type="NCBI Taxonomy" id="652788"/>
    <lineage>
        <taxon>Bacteria</taxon>
        <taxon>Pseudomonadati</taxon>
        <taxon>Bacteroidota</taxon>
        <taxon>Sphingobacteriia</taxon>
        <taxon>Sphingobacteriales</taxon>
        <taxon>Sphingobacteriaceae</taxon>
        <taxon>Mucilaginibacter</taxon>
    </lineage>
</organism>
<protein>
    <submittedName>
        <fullName evidence="2">Glycosyl transferase family 2</fullName>
    </submittedName>
</protein>
<feature type="domain" description="Glycosyltransferase 2-like" evidence="1">
    <location>
        <begin position="4"/>
        <end position="130"/>
    </location>
</feature>
<proteinExistence type="predicted"/>
<dbReference type="EMBL" id="VLLI01000007">
    <property type="protein sequence ID" value="TWI99261.1"/>
    <property type="molecule type" value="Genomic_DNA"/>
</dbReference>
<dbReference type="Proteomes" id="UP000317010">
    <property type="component" value="Unassembled WGS sequence"/>
</dbReference>
<dbReference type="PANTHER" id="PTHR22916">
    <property type="entry name" value="GLYCOSYLTRANSFERASE"/>
    <property type="match status" value="1"/>
</dbReference>
<gene>
    <name evidence="2" type="ORF">JN11_02578</name>
</gene>